<dbReference type="PANTHER" id="PTHR43191">
    <property type="entry name" value="RRNA METHYLTRANSFERASE 3"/>
    <property type="match status" value="1"/>
</dbReference>
<dbReference type="InterPro" id="IPR029026">
    <property type="entry name" value="tRNA_m1G_MTases_N"/>
</dbReference>
<dbReference type="Gene3D" id="3.40.1280.10">
    <property type="match status" value="1"/>
</dbReference>
<organism evidence="4 5">
    <name type="scientific">Alloscardovia macacae</name>
    <dbReference type="NCBI Taxonomy" id="1160091"/>
    <lineage>
        <taxon>Bacteria</taxon>
        <taxon>Bacillati</taxon>
        <taxon>Actinomycetota</taxon>
        <taxon>Actinomycetes</taxon>
        <taxon>Bifidobacteriales</taxon>
        <taxon>Bifidobacteriaceae</taxon>
        <taxon>Alloscardovia</taxon>
    </lineage>
</organism>
<keyword evidence="5" id="KW-1185">Reference proteome</keyword>
<proteinExistence type="predicted"/>
<dbReference type="InterPro" id="IPR051259">
    <property type="entry name" value="rRNA_Methyltransferase"/>
</dbReference>
<dbReference type="AlphaFoldDB" id="A0A261F276"/>
<reference evidence="4 5" key="1">
    <citation type="journal article" date="2017" name="BMC Genomics">
        <title>Comparative genomic and phylogenomic analyses of the Bifidobacteriaceae family.</title>
        <authorList>
            <person name="Lugli G.A."/>
            <person name="Milani C."/>
            <person name="Turroni F."/>
            <person name="Duranti S."/>
            <person name="Mancabelli L."/>
            <person name="Mangifesta M."/>
            <person name="Ferrario C."/>
            <person name="Modesto M."/>
            <person name="Mattarelli P."/>
            <person name="Jiri K."/>
            <person name="van Sinderen D."/>
            <person name="Ventura M."/>
        </authorList>
    </citation>
    <scope>NUCLEOTIDE SEQUENCE [LARGE SCALE GENOMIC DNA]</scope>
    <source>
        <strain evidence="4 5">DSM 24762</strain>
    </source>
</reference>
<dbReference type="InterPro" id="IPR029064">
    <property type="entry name" value="Ribosomal_eL30-like_sf"/>
</dbReference>
<dbReference type="Proteomes" id="UP000243657">
    <property type="component" value="Unassembled WGS sequence"/>
</dbReference>
<dbReference type="GO" id="GO:0008173">
    <property type="term" value="F:RNA methyltransferase activity"/>
    <property type="evidence" value="ECO:0007669"/>
    <property type="project" value="InterPro"/>
</dbReference>
<accession>A0A261F276</accession>
<dbReference type="EMBL" id="MWWT01000009">
    <property type="protein sequence ID" value="OZG53026.1"/>
    <property type="molecule type" value="Genomic_DNA"/>
</dbReference>
<evidence type="ECO:0000256" key="2">
    <source>
        <dbReference type="ARBA" id="ARBA00022679"/>
    </source>
</evidence>
<dbReference type="Gene3D" id="3.30.1330.30">
    <property type="match status" value="1"/>
</dbReference>
<protein>
    <submittedName>
        <fullName evidence="4">rRNA methyltransferase</fullName>
    </submittedName>
</protein>
<dbReference type="GO" id="GO:0006396">
    <property type="term" value="P:RNA processing"/>
    <property type="evidence" value="ECO:0007669"/>
    <property type="project" value="InterPro"/>
</dbReference>
<feature type="domain" description="tRNA/rRNA methyltransferase SpoU type" evidence="3">
    <location>
        <begin position="126"/>
        <end position="283"/>
    </location>
</feature>
<dbReference type="InterPro" id="IPR029028">
    <property type="entry name" value="Alpha/beta_knot_MTases"/>
</dbReference>
<dbReference type="PANTHER" id="PTHR43191:SF12">
    <property type="entry name" value="RRNA METHYLASE"/>
    <property type="match status" value="1"/>
</dbReference>
<evidence type="ECO:0000259" key="3">
    <source>
        <dbReference type="Pfam" id="PF00588"/>
    </source>
</evidence>
<keyword evidence="1 4" id="KW-0489">Methyltransferase</keyword>
<dbReference type="SUPFAM" id="SSF75217">
    <property type="entry name" value="alpha/beta knot"/>
    <property type="match status" value="1"/>
</dbReference>
<evidence type="ECO:0000313" key="5">
    <source>
        <dbReference type="Proteomes" id="UP000243657"/>
    </source>
</evidence>
<dbReference type="SUPFAM" id="SSF55315">
    <property type="entry name" value="L30e-like"/>
    <property type="match status" value="1"/>
</dbReference>
<keyword evidence="2 4" id="KW-0808">Transferase</keyword>
<dbReference type="CDD" id="cd18095">
    <property type="entry name" value="SpoU-like_rRNA-MTase"/>
    <property type="match status" value="1"/>
</dbReference>
<dbReference type="Pfam" id="PF00588">
    <property type="entry name" value="SpoU_methylase"/>
    <property type="match status" value="1"/>
</dbReference>
<name>A0A261F276_9BIFI</name>
<comment type="caution">
    <text evidence="4">The sequence shown here is derived from an EMBL/GenBank/DDBJ whole genome shotgun (WGS) entry which is preliminary data.</text>
</comment>
<dbReference type="GO" id="GO:0032259">
    <property type="term" value="P:methylation"/>
    <property type="evidence" value="ECO:0007669"/>
    <property type="project" value="UniProtKB-KW"/>
</dbReference>
<evidence type="ECO:0000256" key="1">
    <source>
        <dbReference type="ARBA" id="ARBA00022603"/>
    </source>
</evidence>
<dbReference type="InterPro" id="IPR001537">
    <property type="entry name" value="SpoU_MeTrfase"/>
</dbReference>
<dbReference type="RefSeq" id="WP_094726953.1">
    <property type="nucleotide sequence ID" value="NZ_JBHLWS010000008.1"/>
</dbReference>
<sequence>MQILRVDSLEDPRLSAYINLTEIQLRNKLEPDQGIFIAESPKVIERALAAHREPLSFLIEEEWLEGMKETFASVDSQWGPDIPVFVASEELLKKLTGYRLHRGAMCAMRRWELPSVRDLCADAKRVAVMENIVDFTNVGALMRSAAALGIDAVLATPSCLDPLYRRAVRVSMGTVFQVPWTRIGGSERKNWPQPSIQELTELGFTTVAMALTDDSISLQELSRRIHSAPSEPDHIEKVALIFGTEGDGLSKRTLAATDLTVKIPMSHGVDSLNVAASSAVAFYATM</sequence>
<dbReference type="GO" id="GO:0003723">
    <property type="term" value="F:RNA binding"/>
    <property type="evidence" value="ECO:0007669"/>
    <property type="project" value="InterPro"/>
</dbReference>
<evidence type="ECO:0000313" key="4">
    <source>
        <dbReference type="EMBL" id="OZG53026.1"/>
    </source>
</evidence>
<gene>
    <name evidence="4" type="ORF">ALMA_1328</name>
</gene>